<feature type="chain" id="PRO_5003685849" description="Outer membrane protein beta-barrel domain-containing protein" evidence="1">
    <location>
        <begin position="32"/>
        <end position="218"/>
    </location>
</feature>
<keyword evidence="1" id="KW-0732">Signal</keyword>
<organism evidence="3 4">
    <name type="scientific">Bernardetia litoralis (strain ATCC 23117 / DSM 6794 / NBRC 15988 / NCIMB 1366 / Fx l1 / Sio-4)</name>
    <name type="common">Flexibacter litoralis</name>
    <dbReference type="NCBI Taxonomy" id="880071"/>
    <lineage>
        <taxon>Bacteria</taxon>
        <taxon>Pseudomonadati</taxon>
        <taxon>Bacteroidota</taxon>
        <taxon>Cytophagia</taxon>
        <taxon>Cytophagales</taxon>
        <taxon>Bernardetiaceae</taxon>
        <taxon>Bernardetia</taxon>
    </lineage>
</organism>
<dbReference type="Gene3D" id="2.40.160.20">
    <property type="match status" value="1"/>
</dbReference>
<feature type="domain" description="Outer membrane protein beta-barrel" evidence="2">
    <location>
        <begin position="31"/>
        <end position="192"/>
    </location>
</feature>
<evidence type="ECO:0000313" key="3">
    <source>
        <dbReference type="EMBL" id="AFM03333.1"/>
    </source>
</evidence>
<name>I4AH98_BERLS</name>
<sequence length="218" mass="23950" precursor="true">MQTVTKSFSKFFFVLLLVVTISFSISFSSYAQSNTSLGIKGGINIANFRGEDVEDYDGRTAFNIGAVLNYSITEKAGLSFEADYSSQGAKLDMGTNEATTKLNYIRTTLLYNYFMGSNDMDIRPKLFVGPSLGFLLNSQNKVGDGDYVDYPDDTFNSTDFGIAFGAGLHVRVKEGIWFVPDVRYNLGLTDITKNNLFGSNSTRNGVLSINVGLTFPLN</sequence>
<reference evidence="4" key="1">
    <citation type="submission" date="2012-06" db="EMBL/GenBank/DDBJ databases">
        <title>The complete genome of Flexibacter litoralis DSM 6794.</title>
        <authorList>
            <person name="Lucas S."/>
            <person name="Copeland A."/>
            <person name="Lapidus A."/>
            <person name="Glavina del Rio T."/>
            <person name="Dalin E."/>
            <person name="Tice H."/>
            <person name="Bruce D."/>
            <person name="Goodwin L."/>
            <person name="Pitluck S."/>
            <person name="Peters L."/>
            <person name="Ovchinnikova G."/>
            <person name="Lu M."/>
            <person name="Kyrpides N."/>
            <person name="Mavromatis K."/>
            <person name="Ivanova N."/>
            <person name="Brettin T."/>
            <person name="Detter J.C."/>
            <person name="Han C."/>
            <person name="Larimer F."/>
            <person name="Land M."/>
            <person name="Hauser L."/>
            <person name="Markowitz V."/>
            <person name="Cheng J.-F."/>
            <person name="Hugenholtz P."/>
            <person name="Woyke T."/>
            <person name="Wu D."/>
            <person name="Spring S."/>
            <person name="Lang E."/>
            <person name="Kopitz M."/>
            <person name="Brambilla E."/>
            <person name="Klenk H.-P."/>
            <person name="Eisen J.A."/>
        </authorList>
    </citation>
    <scope>NUCLEOTIDE SEQUENCE [LARGE SCALE GENOMIC DNA]</scope>
    <source>
        <strain evidence="4">ATCC 23117 / DSM 6794 / NBRC 15988 / NCIMB 1366 / Sio-4</strain>
    </source>
</reference>
<dbReference type="RefSeq" id="WP_014796791.1">
    <property type="nucleotide sequence ID" value="NC_018018.1"/>
</dbReference>
<dbReference type="HOGENOM" id="CLU_082049_4_1_10"/>
<dbReference type="STRING" id="880071.Fleli_0877"/>
<feature type="signal peptide" evidence="1">
    <location>
        <begin position="1"/>
        <end position="31"/>
    </location>
</feature>
<protein>
    <recommendedName>
        <fullName evidence="2">Outer membrane protein beta-barrel domain-containing protein</fullName>
    </recommendedName>
</protein>
<dbReference type="SUPFAM" id="SSF56925">
    <property type="entry name" value="OMPA-like"/>
    <property type="match status" value="1"/>
</dbReference>
<accession>I4AH98</accession>
<keyword evidence="4" id="KW-1185">Reference proteome</keyword>
<dbReference type="OrthoDB" id="1121752at2"/>
<dbReference type="Pfam" id="PF13568">
    <property type="entry name" value="OMP_b-brl_2"/>
    <property type="match status" value="1"/>
</dbReference>
<gene>
    <name evidence="3" type="ordered locus">Fleli_0877</name>
</gene>
<dbReference type="EMBL" id="CP003345">
    <property type="protein sequence ID" value="AFM03333.1"/>
    <property type="molecule type" value="Genomic_DNA"/>
</dbReference>
<dbReference type="eggNOG" id="COG3047">
    <property type="taxonomic scope" value="Bacteria"/>
</dbReference>
<dbReference type="InterPro" id="IPR025665">
    <property type="entry name" value="Beta-barrel_OMP_2"/>
</dbReference>
<dbReference type="AlphaFoldDB" id="I4AH98"/>
<dbReference type="KEGG" id="fli:Fleli_0877"/>
<dbReference type="Proteomes" id="UP000006054">
    <property type="component" value="Chromosome"/>
</dbReference>
<dbReference type="PATRIC" id="fig|880071.3.peg.855"/>
<evidence type="ECO:0000313" key="4">
    <source>
        <dbReference type="Proteomes" id="UP000006054"/>
    </source>
</evidence>
<proteinExistence type="predicted"/>
<evidence type="ECO:0000256" key="1">
    <source>
        <dbReference type="SAM" id="SignalP"/>
    </source>
</evidence>
<dbReference type="InterPro" id="IPR011250">
    <property type="entry name" value="OMP/PagP_B-barrel"/>
</dbReference>
<evidence type="ECO:0000259" key="2">
    <source>
        <dbReference type="Pfam" id="PF13568"/>
    </source>
</evidence>